<keyword evidence="3" id="KW-1185">Reference proteome</keyword>
<dbReference type="RefSeq" id="WP_338447212.1">
    <property type="nucleotide sequence ID" value="NZ_CP144918.1"/>
</dbReference>
<sequence>MVRLLPLLALAAAALSAPLQARETVTVVVVEEWVASGSARFVPADLAVERRAIASYGPFRVLDGQRAALVDVTDSASPAQFAAMLRDYPALATLEMVECPGTEDDRANLDLGRMIRAAGIATHVPAGGSVRSGAVELFLAGADRRIDDGAEFAVHSWIDEDGREARDFAPGAAIHAPYIAYYREMGMDEAAARAFYAMTNSVGFADARWLRAEEMRRWLAPQTAGPDTAAPAPQPAAPRIAYLDLGAALP</sequence>
<proteinExistence type="predicted"/>
<feature type="chain" id="PRO_5046724281" evidence="1">
    <location>
        <begin position="22"/>
        <end position="250"/>
    </location>
</feature>
<evidence type="ECO:0000256" key="1">
    <source>
        <dbReference type="SAM" id="SignalP"/>
    </source>
</evidence>
<organism evidence="2 3">
    <name type="scientific">Pelagerythrobacter marensis</name>
    <dbReference type="NCBI Taxonomy" id="543877"/>
    <lineage>
        <taxon>Bacteria</taxon>
        <taxon>Pseudomonadati</taxon>
        <taxon>Pseudomonadota</taxon>
        <taxon>Alphaproteobacteria</taxon>
        <taxon>Sphingomonadales</taxon>
        <taxon>Erythrobacteraceae</taxon>
        <taxon>Pelagerythrobacter</taxon>
    </lineage>
</organism>
<dbReference type="EMBL" id="CP144918">
    <property type="protein sequence ID" value="WWA48328.1"/>
    <property type="molecule type" value="Genomic_DNA"/>
</dbReference>
<protein>
    <submittedName>
        <fullName evidence="2">Alpha/beta hydrolase</fullName>
    </submittedName>
</protein>
<evidence type="ECO:0000313" key="3">
    <source>
        <dbReference type="Proteomes" id="UP001335183"/>
    </source>
</evidence>
<evidence type="ECO:0000313" key="2">
    <source>
        <dbReference type="EMBL" id="WWA48328.1"/>
    </source>
</evidence>
<keyword evidence="2" id="KW-0378">Hydrolase</keyword>
<dbReference type="GO" id="GO:0016787">
    <property type="term" value="F:hydrolase activity"/>
    <property type="evidence" value="ECO:0007669"/>
    <property type="project" value="UniProtKB-KW"/>
</dbReference>
<reference evidence="2 3" key="1">
    <citation type="submission" date="2024-02" db="EMBL/GenBank/DDBJ databases">
        <title>The whole genome sequence of five bacterial samples isolated from Abu Dhabi Sabkha-shore region.</title>
        <authorList>
            <person name="Sudalaimuthuasari N."/>
            <person name="Sarfraz B."/>
            <person name="Tuyisabe J.D."/>
            <person name="Mugisha Ntwali L.D.M."/>
            <person name="Ali A.I.A.A."/>
            <person name="Almansoori S.Z.A."/>
            <person name="Alajami H.S.A."/>
            <person name="Almeqbaali A.A.S."/>
            <person name="Kundu B."/>
            <person name="Saeed E.E."/>
            <person name="Sukumarinath V."/>
            <person name="Mishra A.K."/>
            <person name="Hazzouri K.M."/>
            <person name="Almaskari R."/>
            <person name="Sharma A.K."/>
            <person name="Amiri K.M.A."/>
        </authorList>
    </citation>
    <scope>NUCLEOTIDE SEQUENCE [LARGE SCALE GENOMIC DNA]</scope>
    <source>
        <strain evidence="3">kcgeb_sd</strain>
    </source>
</reference>
<dbReference type="Proteomes" id="UP001335183">
    <property type="component" value="Chromosome"/>
</dbReference>
<feature type="signal peptide" evidence="1">
    <location>
        <begin position="1"/>
        <end position="21"/>
    </location>
</feature>
<name>A0ABZ2D5K4_9SPHN</name>
<gene>
    <name evidence="2" type="ORF">V5F89_05350</name>
</gene>
<keyword evidence="1" id="KW-0732">Signal</keyword>
<accession>A0ABZ2D5K4</accession>